<dbReference type="Gene3D" id="3.20.20.150">
    <property type="entry name" value="Divalent-metal-dependent TIM barrel enzymes"/>
    <property type="match status" value="1"/>
</dbReference>
<dbReference type="EMBL" id="UFSM01000001">
    <property type="protein sequence ID" value="SUU88075.1"/>
    <property type="molecule type" value="Genomic_DNA"/>
</dbReference>
<sequence>MRRFSMSYLTAPVASPLESIRIASEVGYDHLGLRIHPTAAADAPSPLLGNMALVGACKQLLDDSGLTVTEVESWMIRGEFDLSRSAAAMEAAAALGRPRLIAVADMRGAIAQAEIEDRFAALAEMASSFGLHVDFEPIAHRAAGTLEEALAVVAAGAAHGSGLILDMLHVNRMGIAGAELASVDRSLLHNIHLCDAPPAPVDPETMVRHSAFDRDLPGEGALPLKAYLRALPSDRPLSIEIPMMRLGDSVSPRERARRCLTASRQLVENIDGLLA</sequence>
<accession>A0A380WH28</accession>
<dbReference type="OrthoDB" id="9072761at2"/>
<dbReference type="RefSeq" id="WP_115730476.1">
    <property type="nucleotide sequence ID" value="NZ_BAAAVY010000010.1"/>
</dbReference>
<evidence type="ECO:0000259" key="1">
    <source>
        <dbReference type="Pfam" id="PF01261"/>
    </source>
</evidence>
<dbReference type="SUPFAM" id="SSF51658">
    <property type="entry name" value="Xylose isomerase-like"/>
    <property type="match status" value="1"/>
</dbReference>
<name>A0A380WH28_AMIAI</name>
<dbReference type="Proteomes" id="UP000254701">
    <property type="component" value="Unassembled WGS sequence"/>
</dbReference>
<dbReference type="InterPro" id="IPR013022">
    <property type="entry name" value="Xyl_isomerase-like_TIM-brl"/>
</dbReference>
<dbReference type="PANTHER" id="PTHR12110:SF48">
    <property type="entry name" value="BLL3656 PROTEIN"/>
    <property type="match status" value="1"/>
</dbReference>
<dbReference type="InterPro" id="IPR036237">
    <property type="entry name" value="Xyl_isomerase-like_sf"/>
</dbReference>
<dbReference type="GO" id="GO:0016853">
    <property type="term" value="F:isomerase activity"/>
    <property type="evidence" value="ECO:0007669"/>
    <property type="project" value="UniProtKB-KW"/>
</dbReference>
<gene>
    <name evidence="2" type="primary">iolI_1</name>
    <name evidence="2" type="ORF">NCTC10684_01282</name>
</gene>
<dbReference type="PANTHER" id="PTHR12110">
    <property type="entry name" value="HYDROXYPYRUVATE ISOMERASE"/>
    <property type="match status" value="1"/>
</dbReference>
<proteinExistence type="predicted"/>
<reference evidence="2 3" key="1">
    <citation type="submission" date="2018-06" db="EMBL/GenBank/DDBJ databases">
        <authorList>
            <consortium name="Pathogen Informatics"/>
            <person name="Doyle S."/>
        </authorList>
    </citation>
    <scope>NUCLEOTIDE SEQUENCE [LARGE SCALE GENOMIC DNA]</scope>
    <source>
        <strain evidence="2 3">NCTC10684</strain>
    </source>
</reference>
<dbReference type="AlphaFoldDB" id="A0A380WH28"/>
<dbReference type="Pfam" id="PF01261">
    <property type="entry name" value="AP_endonuc_2"/>
    <property type="match status" value="1"/>
</dbReference>
<organism evidence="2 3">
    <name type="scientific">Aminobacter aminovorans</name>
    <name type="common">Chelatobacter heintzii</name>
    <dbReference type="NCBI Taxonomy" id="83263"/>
    <lineage>
        <taxon>Bacteria</taxon>
        <taxon>Pseudomonadati</taxon>
        <taxon>Pseudomonadota</taxon>
        <taxon>Alphaproteobacteria</taxon>
        <taxon>Hyphomicrobiales</taxon>
        <taxon>Phyllobacteriaceae</taxon>
        <taxon>Aminobacter</taxon>
    </lineage>
</organism>
<dbReference type="InterPro" id="IPR050312">
    <property type="entry name" value="IolE/XylAMocC-like"/>
</dbReference>
<evidence type="ECO:0000313" key="3">
    <source>
        <dbReference type="Proteomes" id="UP000254701"/>
    </source>
</evidence>
<dbReference type="EC" id="5.3.99.-" evidence="2"/>
<protein>
    <submittedName>
        <fullName evidence="2">Inosose isomerase</fullName>
        <ecNumber evidence="2">5.3.99.-</ecNumber>
    </submittedName>
</protein>
<evidence type="ECO:0000313" key="2">
    <source>
        <dbReference type="EMBL" id="SUU88075.1"/>
    </source>
</evidence>
<feature type="domain" description="Xylose isomerase-like TIM barrel" evidence="1">
    <location>
        <begin position="21"/>
        <end position="251"/>
    </location>
</feature>
<keyword evidence="2" id="KW-0413">Isomerase</keyword>